<dbReference type="SUPFAM" id="SSF55073">
    <property type="entry name" value="Nucleotide cyclase"/>
    <property type="match status" value="1"/>
</dbReference>
<comment type="caution">
    <text evidence="2">The sequence shown here is derived from an EMBL/GenBank/DDBJ whole genome shotgun (WGS) entry which is preliminary data.</text>
</comment>
<accession>Q1YML1</accession>
<dbReference type="Pfam" id="PF01590">
    <property type="entry name" value="GAF"/>
    <property type="match status" value="1"/>
</dbReference>
<dbReference type="Proteomes" id="UP000000321">
    <property type="component" value="Unassembled WGS sequence"/>
</dbReference>
<dbReference type="PANTHER" id="PTHR43081">
    <property type="entry name" value="ADENYLATE CYCLASE, TERMINAL-DIFFERENTIATION SPECIFIC-RELATED"/>
    <property type="match status" value="1"/>
</dbReference>
<sequence>MQIRGDDAGPREEPGTDATTVDATELGDALMQQQATADILRLISRSSFDLDTVLATLIRSAIVLCEATRGVVWLRRGENLRLAAQLNYPAEWVTFAQELAVRPSADAATTTGLAAFTGEVVNIADIPADPRFRSLSGHQLGDYRGGLAVPLKRDGIVVGVIGLSRREARLFTDRQVALVQTFADQAVIAIENTSLIAELEARNREVLSRYFSPGLAERLASGNGMAELSGQRREIAVLFTDITDFTGLIERMEPEVLGALLNDYLAGMTAIVFDHAGTLAKVVGDALHILFGAPDRQEDHAERAVACAVALDQFAERFRTAWQERGIAVGATRIGVHSGPAIVGNFGGERFFDYTAYGDTINVAARLETANKALGTRICVSARVADAAPGFRWRPVGDLVLKGRNEPLRVLEPLPAGGGADASQAGYVVAFDKLVARDPGAIAAFAAEVGQRPDDQLCSFHLRRLLNGEAGSTIALDA</sequence>
<reference evidence="2 3" key="1">
    <citation type="journal article" date="2008" name="Appl. Environ. Microbiol.">
        <title>Genomic insights into Mn(II) oxidation by the marine alphaproteobacterium Aurantimonas sp. strain SI85-9A1.</title>
        <authorList>
            <person name="Dick G.J."/>
            <person name="Podell S."/>
            <person name="Johnson H.A."/>
            <person name="Rivera-Espinoza Y."/>
            <person name="Bernier-Latmani R."/>
            <person name="McCarthy J.K."/>
            <person name="Torpey J.W."/>
            <person name="Clement B.G."/>
            <person name="Gaasterland T."/>
            <person name="Tebo B.M."/>
        </authorList>
    </citation>
    <scope>NUCLEOTIDE SEQUENCE [LARGE SCALE GENOMIC DNA]</scope>
    <source>
        <strain evidence="2 3">SI85-9A1</strain>
    </source>
</reference>
<keyword evidence="3" id="KW-1185">Reference proteome</keyword>
<dbReference type="SMART" id="SM00065">
    <property type="entry name" value="GAF"/>
    <property type="match status" value="1"/>
</dbReference>
<dbReference type="Gene3D" id="3.30.70.1230">
    <property type="entry name" value="Nucleotide cyclase"/>
    <property type="match status" value="1"/>
</dbReference>
<dbReference type="PROSITE" id="PS50125">
    <property type="entry name" value="GUANYLATE_CYCLASE_2"/>
    <property type="match status" value="1"/>
</dbReference>
<dbReference type="HOGENOM" id="CLU_570867_0_0_5"/>
<dbReference type="InterPro" id="IPR050697">
    <property type="entry name" value="Adenylyl/Guanylyl_Cyclase_3/4"/>
</dbReference>
<dbReference type="SMART" id="SM00044">
    <property type="entry name" value="CYCc"/>
    <property type="match status" value="1"/>
</dbReference>
<dbReference type="InterPro" id="IPR029016">
    <property type="entry name" value="GAF-like_dom_sf"/>
</dbReference>
<dbReference type="InterPro" id="IPR001054">
    <property type="entry name" value="A/G_cyclase"/>
</dbReference>
<dbReference type="OrthoDB" id="9789782at2"/>
<evidence type="ECO:0000313" key="2">
    <source>
        <dbReference type="EMBL" id="EAS51370.1"/>
    </source>
</evidence>
<dbReference type="InterPro" id="IPR003018">
    <property type="entry name" value="GAF"/>
</dbReference>
<dbReference type="GO" id="GO:0004016">
    <property type="term" value="F:adenylate cyclase activity"/>
    <property type="evidence" value="ECO:0007669"/>
    <property type="project" value="UniProtKB-ARBA"/>
</dbReference>
<dbReference type="Gene3D" id="3.30.450.40">
    <property type="match status" value="1"/>
</dbReference>
<dbReference type="PANTHER" id="PTHR43081:SF20">
    <property type="entry name" value="TWO-COMPONENT RESPONSE REGULATOR"/>
    <property type="match status" value="1"/>
</dbReference>
<dbReference type="GO" id="GO:0006171">
    <property type="term" value="P:cAMP biosynthetic process"/>
    <property type="evidence" value="ECO:0007669"/>
    <property type="project" value="TreeGrafter"/>
</dbReference>
<dbReference type="EMBL" id="AAPJ01000001">
    <property type="protein sequence ID" value="EAS51370.1"/>
    <property type="molecule type" value="Genomic_DNA"/>
</dbReference>
<dbReference type="Pfam" id="PF00211">
    <property type="entry name" value="Guanylate_cyc"/>
    <property type="match status" value="1"/>
</dbReference>
<dbReference type="BioCyc" id="AURANTIMONAS:SI859A1_02186-MONOMER"/>
<dbReference type="GO" id="GO:0035556">
    <property type="term" value="P:intracellular signal transduction"/>
    <property type="evidence" value="ECO:0007669"/>
    <property type="project" value="InterPro"/>
</dbReference>
<dbReference type="AlphaFoldDB" id="Q1YML1"/>
<proteinExistence type="predicted"/>
<dbReference type="InterPro" id="IPR029787">
    <property type="entry name" value="Nucleotide_cyclase"/>
</dbReference>
<evidence type="ECO:0000259" key="1">
    <source>
        <dbReference type="PROSITE" id="PS50125"/>
    </source>
</evidence>
<organism evidence="2 3">
    <name type="scientific">Aurantimonas manganoxydans (strain ATCC BAA-1229 / DSM 21871 / SI85-9A1)</name>
    <dbReference type="NCBI Taxonomy" id="287752"/>
    <lineage>
        <taxon>Bacteria</taxon>
        <taxon>Pseudomonadati</taxon>
        <taxon>Pseudomonadota</taxon>
        <taxon>Alphaproteobacteria</taxon>
        <taxon>Hyphomicrobiales</taxon>
        <taxon>Aurantimonadaceae</taxon>
        <taxon>Aurantimonas</taxon>
    </lineage>
</organism>
<name>Q1YML1_AURMS</name>
<dbReference type="RefSeq" id="WP_009210010.1">
    <property type="nucleotide sequence ID" value="NZ_BBWP01000042.1"/>
</dbReference>
<dbReference type="CDD" id="cd07302">
    <property type="entry name" value="CHD"/>
    <property type="match status" value="1"/>
</dbReference>
<evidence type="ECO:0000313" key="3">
    <source>
        <dbReference type="Proteomes" id="UP000000321"/>
    </source>
</evidence>
<dbReference type="SUPFAM" id="SSF55781">
    <property type="entry name" value="GAF domain-like"/>
    <property type="match status" value="1"/>
</dbReference>
<gene>
    <name evidence="2" type="ORF">SI859A1_02186</name>
</gene>
<feature type="domain" description="Guanylate cyclase" evidence="1">
    <location>
        <begin position="236"/>
        <end position="368"/>
    </location>
</feature>
<protein>
    <submittedName>
        <fullName evidence="2">Putative adenylate/guanylate cyclase with GAF domain</fullName>
    </submittedName>
</protein>